<evidence type="ECO:0000313" key="1">
    <source>
        <dbReference type="EMBL" id="JAD15317.1"/>
    </source>
</evidence>
<sequence length="30" mass="3615">MSRCKYLVSSIKDYKNFSHEVIFAFFLVNK</sequence>
<name>A0A0A8XUD1_ARUDO</name>
<dbReference type="AlphaFoldDB" id="A0A0A8XUD1"/>
<reference evidence="1" key="2">
    <citation type="journal article" date="2015" name="Data Brief">
        <title>Shoot transcriptome of the giant reed, Arundo donax.</title>
        <authorList>
            <person name="Barrero R.A."/>
            <person name="Guerrero F.D."/>
            <person name="Moolhuijzen P."/>
            <person name="Goolsby J.A."/>
            <person name="Tidwell J."/>
            <person name="Bellgard S.E."/>
            <person name="Bellgard M.I."/>
        </authorList>
    </citation>
    <scope>NUCLEOTIDE SEQUENCE</scope>
    <source>
        <tissue evidence="1">Shoot tissue taken approximately 20 cm above the soil surface</tissue>
    </source>
</reference>
<protein>
    <submittedName>
        <fullName evidence="1">Uncharacterized protein</fullName>
    </submittedName>
</protein>
<organism evidence="1">
    <name type="scientific">Arundo donax</name>
    <name type="common">Giant reed</name>
    <name type="synonym">Donax arundinaceus</name>
    <dbReference type="NCBI Taxonomy" id="35708"/>
    <lineage>
        <taxon>Eukaryota</taxon>
        <taxon>Viridiplantae</taxon>
        <taxon>Streptophyta</taxon>
        <taxon>Embryophyta</taxon>
        <taxon>Tracheophyta</taxon>
        <taxon>Spermatophyta</taxon>
        <taxon>Magnoliopsida</taxon>
        <taxon>Liliopsida</taxon>
        <taxon>Poales</taxon>
        <taxon>Poaceae</taxon>
        <taxon>PACMAD clade</taxon>
        <taxon>Arundinoideae</taxon>
        <taxon>Arundineae</taxon>
        <taxon>Arundo</taxon>
    </lineage>
</organism>
<accession>A0A0A8XUD1</accession>
<reference evidence="1" key="1">
    <citation type="submission" date="2014-09" db="EMBL/GenBank/DDBJ databases">
        <authorList>
            <person name="Magalhaes I.L.F."/>
            <person name="Oliveira U."/>
            <person name="Santos F.R."/>
            <person name="Vidigal T.H.D.A."/>
            <person name="Brescovit A.D."/>
            <person name="Santos A.J."/>
        </authorList>
    </citation>
    <scope>NUCLEOTIDE SEQUENCE</scope>
    <source>
        <tissue evidence="1">Shoot tissue taken approximately 20 cm above the soil surface</tissue>
    </source>
</reference>
<dbReference type="EMBL" id="GBRH01282578">
    <property type="protein sequence ID" value="JAD15317.1"/>
    <property type="molecule type" value="Transcribed_RNA"/>
</dbReference>
<proteinExistence type="predicted"/>